<keyword evidence="2 5" id="KW-0813">Transport</keyword>
<accession>A0ABZ2J1D6</accession>
<dbReference type="InterPro" id="IPR006129">
    <property type="entry name" value="AdhesinB"/>
</dbReference>
<comment type="subcellular location">
    <subcellularLocation>
        <location evidence="1">Cell envelope</location>
    </subcellularLocation>
</comment>
<evidence type="ECO:0000256" key="4">
    <source>
        <dbReference type="ARBA" id="ARBA00022729"/>
    </source>
</evidence>
<feature type="chain" id="PRO_5045427994" evidence="6">
    <location>
        <begin position="22"/>
        <end position="300"/>
    </location>
</feature>
<protein>
    <submittedName>
        <fullName evidence="7">Metal ABC transporter substrate-binding protein</fullName>
    </submittedName>
</protein>
<comment type="similarity">
    <text evidence="5">Belongs to the bacterial solute-binding protein 9 family.</text>
</comment>
<keyword evidence="4 6" id="KW-0732">Signal</keyword>
<dbReference type="PROSITE" id="PS51257">
    <property type="entry name" value="PROKAR_LIPOPROTEIN"/>
    <property type="match status" value="1"/>
</dbReference>
<gene>
    <name evidence="7" type="ORF">V8247_04970</name>
</gene>
<evidence type="ECO:0000313" key="7">
    <source>
        <dbReference type="EMBL" id="WWX24621.1"/>
    </source>
</evidence>
<dbReference type="Gene3D" id="3.40.50.1980">
    <property type="entry name" value="Nitrogenase molybdenum iron protein domain"/>
    <property type="match status" value="2"/>
</dbReference>
<dbReference type="SUPFAM" id="SSF53807">
    <property type="entry name" value="Helical backbone' metal receptor"/>
    <property type="match status" value="1"/>
</dbReference>
<keyword evidence="8" id="KW-1185">Reference proteome</keyword>
<sequence length="300" mass="31403">MKRPSILAALALLLVSSSTLVVGCKAVSEQSIVVTHSILGAVVKELVGNTANVTILMPDGADPHDWEPSARDIEKLNKAALIVWNGLHLEVSIESAVAKAAAGGVRLFTAADHIEIRYVGEGELNEEAQETGAADPHFWLDPLAVKSVATALAPVIQATLGVNTAVAARSLESRLDSLHAEIENLVSGVAPADRKLVTGHDSMGYFARRYGFEIIGSVVPNLSSQAAISASDIAALVTQIKISGVKAIFTETGTSPSVVQQISAATGIKVMELAPTRLPADGSYFTFMSDLTTKVVDGLQ</sequence>
<name>A0ABZ2J1D6_9CHLR</name>
<organism evidence="7 8">
    <name type="scientific">Candidatus Dehalogenimonas loeffleri</name>
    <dbReference type="NCBI Taxonomy" id="3127115"/>
    <lineage>
        <taxon>Bacteria</taxon>
        <taxon>Bacillati</taxon>
        <taxon>Chloroflexota</taxon>
        <taxon>Dehalococcoidia</taxon>
        <taxon>Dehalococcoidales</taxon>
        <taxon>Dehalococcoidaceae</taxon>
        <taxon>Dehalogenimonas</taxon>
    </lineage>
</organism>
<proteinExistence type="inferred from homology"/>
<dbReference type="InterPro" id="IPR006128">
    <property type="entry name" value="Lipoprotein_PsaA-like"/>
</dbReference>
<dbReference type="RefSeq" id="WP_338736733.1">
    <property type="nucleotide sequence ID" value="NZ_CP146612.1"/>
</dbReference>
<dbReference type="Proteomes" id="UP001375370">
    <property type="component" value="Chromosome"/>
</dbReference>
<dbReference type="Pfam" id="PF01297">
    <property type="entry name" value="ZnuA"/>
    <property type="match status" value="1"/>
</dbReference>
<dbReference type="InterPro" id="IPR050492">
    <property type="entry name" value="Bact_metal-bind_prot9"/>
</dbReference>
<dbReference type="PRINTS" id="PR00690">
    <property type="entry name" value="ADHESNFAMILY"/>
</dbReference>
<dbReference type="PANTHER" id="PTHR42953:SF1">
    <property type="entry name" value="METAL-BINDING PROTEIN HI_0362-RELATED"/>
    <property type="match status" value="1"/>
</dbReference>
<evidence type="ECO:0000313" key="8">
    <source>
        <dbReference type="Proteomes" id="UP001375370"/>
    </source>
</evidence>
<dbReference type="EMBL" id="CP146612">
    <property type="protein sequence ID" value="WWX24621.1"/>
    <property type="molecule type" value="Genomic_DNA"/>
</dbReference>
<feature type="signal peptide" evidence="6">
    <location>
        <begin position="1"/>
        <end position="21"/>
    </location>
</feature>
<evidence type="ECO:0000256" key="6">
    <source>
        <dbReference type="SAM" id="SignalP"/>
    </source>
</evidence>
<evidence type="ECO:0000256" key="5">
    <source>
        <dbReference type="RuleBase" id="RU003512"/>
    </source>
</evidence>
<evidence type="ECO:0000256" key="3">
    <source>
        <dbReference type="ARBA" id="ARBA00022723"/>
    </source>
</evidence>
<keyword evidence="3" id="KW-0479">Metal-binding</keyword>
<evidence type="ECO:0000256" key="1">
    <source>
        <dbReference type="ARBA" id="ARBA00004196"/>
    </source>
</evidence>
<evidence type="ECO:0000256" key="2">
    <source>
        <dbReference type="ARBA" id="ARBA00022448"/>
    </source>
</evidence>
<reference evidence="7 8" key="1">
    <citation type="submission" date="2024-03" db="EMBL/GenBank/DDBJ databases">
        <title>A Dehalogenimonas Isolated from Estuarine Sediments Dihaloeliminates Chlorinated Alkanes.</title>
        <authorList>
            <person name="Yang Y."/>
            <person name="Wang H."/>
        </authorList>
    </citation>
    <scope>NUCLEOTIDE SEQUENCE [LARGE SCALE GENOMIC DNA]</scope>
    <source>
        <strain evidence="7 8">W</strain>
    </source>
</reference>
<dbReference type="PRINTS" id="PR00691">
    <property type="entry name" value="ADHESINB"/>
</dbReference>
<dbReference type="PANTHER" id="PTHR42953">
    <property type="entry name" value="HIGH-AFFINITY ZINC UPTAKE SYSTEM PROTEIN ZNUA-RELATED"/>
    <property type="match status" value="1"/>
</dbReference>
<dbReference type="InterPro" id="IPR006127">
    <property type="entry name" value="ZnuA-like"/>
</dbReference>